<dbReference type="InterPro" id="IPR025660">
    <property type="entry name" value="Pept_his_AS"/>
</dbReference>
<accession>A0A814DB30</accession>
<feature type="compositionally biased region" description="Polar residues" evidence="2">
    <location>
        <begin position="370"/>
        <end position="385"/>
    </location>
</feature>
<dbReference type="Pfam" id="PF00112">
    <property type="entry name" value="Peptidase_C1"/>
    <property type="match status" value="1"/>
</dbReference>
<dbReference type="InterPro" id="IPR038765">
    <property type="entry name" value="Papain-like_cys_pep_sf"/>
</dbReference>
<feature type="region of interest" description="Disordered" evidence="2">
    <location>
        <begin position="313"/>
        <end position="402"/>
    </location>
</feature>
<evidence type="ECO:0000256" key="1">
    <source>
        <dbReference type="ARBA" id="ARBA00008455"/>
    </source>
</evidence>
<evidence type="ECO:0000313" key="6">
    <source>
        <dbReference type="Proteomes" id="UP000663829"/>
    </source>
</evidence>
<dbReference type="InterPro" id="IPR013128">
    <property type="entry name" value="Peptidase_C1A"/>
</dbReference>
<reference evidence="4" key="1">
    <citation type="submission" date="2021-02" db="EMBL/GenBank/DDBJ databases">
        <authorList>
            <person name="Nowell W R."/>
        </authorList>
    </citation>
    <scope>NUCLEOTIDE SEQUENCE</scope>
</reference>
<keyword evidence="6" id="KW-1185">Reference proteome</keyword>
<dbReference type="SUPFAM" id="SSF54001">
    <property type="entry name" value="Cysteine proteinases"/>
    <property type="match status" value="1"/>
</dbReference>
<dbReference type="GO" id="GO:0008234">
    <property type="term" value="F:cysteine-type peptidase activity"/>
    <property type="evidence" value="ECO:0007669"/>
    <property type="project" value="InterPro"/>
</dbReference>
<dbReference type="OrthoDB" id="405971at2759"/>
<sequence>MLSGRVGSGFRCCRDGSGPGSDAVGSGSGQHSDSLIGNNRRFRLNGIKPSYRLPGKHNLRKNFTHILKYSPDQLPSKADLRPELTPVEDQSQIGSCSANCLAGAYEFLIKKHTGQNKDVSRLFMYYNGRVKENDGTDSQITDSGCSMTSAIEALEEYGACQESLWPYDIAKVNVKPIPDAYNEAKRFTIDEALQININLYEMKSCIAQGFPFAFGMKLFESFDKAADSGVVPMPNASERSRQSHGSHALLAVGFSDTSQSFIVRNSWGENWGDRGYCYIPYDYLTNSELCFDAWAIRKIADYDFGSDHWDNEDSTDYSQANNWNDNDYDDDDGDGRIIEQFEDDDDDNNQSSRYSDNYNNDFDTDRYQQKGYNNDNRGYQQNDYYNDNRGYEQNDYYNDNSGYQQNDYYNDNRRYQQNDYYNDNSGYPQQQTNYDNYNDQYRDNQYYDDNNSNWQNNNDFSGGYSGGNYGNDYGTGFGYYNSQFYR</sequence>
<dbReference type="Gene3D" id="3.90.70.10">
    <property type="entry name" value="Cysteine proteinases"/>
    <property type="match status" value="1"/>
</dbReference>
<dbReference type="EMBL" id="CAJNOQ010002315">
    <property type="protein sequence ID" value="CAF0951305.1"/>
    <property type="molecule type" value="Genomic_DNA"/>
</dbReference>
<dbReference type="Proteomes" id="UP000681722">
    <property type="component" value="Unassembled WGS sequence"/>
</dbReference>
<comment type="similarity">
    <text evidence="1">Belongs to the peptidase C1 family.</text>
</comment>
<dbReference type="Proteomes" id="UP000663829">
    <property type="component" value="Unassembled WGS sequence"/>
</dbReference>
<dbReference type="InterPro" id="IPR000668">
    <property type="entry name" value="Peptidase_C1A_C"/>
</dbReference>
<dbReference type="SMART" id="SM00645">
    <property type="entry name" value="Pept_C1"/>
    <property type="match status" value="1"/>
</dbReference>
<evidence type="ECO:0000313" key="4">
    <source>
        <dbReference type="EMBL" id="CAF0951305.1"/>
    </source>
</evidence>
<evidence type="ECO:0000256" key="2">
    <source>
        <dbReference type="SAM" id="MobiDB-lite"/>
    </source>
</evidence>
<feature type="compositionally biased region" description="Low complexity" evidence="2">
    <location>
        <begin position="349"/>
        <end position="361"/>
    </location>
</feature>
<gene>
    <name evidence="4" type="ORF">GPM918_LOCUS11259</name>
    <name evidence="5" type="ORF">SRO942_LOCUS11258</name>
</gene>
<dbReference type="PANTHER" id="PTHR12411">
    <property type="entry name" value="CYSTEINE PROTEASE FAMILY C1-RELATED"/>
    <property type="match status" value="1"/>
</dbReference>
<dbReference type="EMBL" id="CAJOBC010002314">
    <property type="protein sequence ID" value="CAF3726960.1"/>
    <property type="molecule type" value="Genomic_DNA"/>
</dbReference>
<evidence type="ECO:0000313" key="5">
    <source>
        <dbReference type="EMBL" id="CAF3726960.1"/>
    </source>
</evidence>
<dbReference type="AlphaFoldDB" id="A0A814DB30"/>
<organism evidence="4 6">
    <name type="scientific">Didymodactylos carnosus</name>
    <dbReference type="NCBI Taxonomy" id="1234261"/>
    <lineage>
        <taxon>Eukaryota</taxon>
        <taxon>Metazoa</taxon>
        <taxon>Spiralia</taxon>
        <taxon>Gnathifera</taxon>
        <taxon>Rotifera</taxon>
        <taxon>Eurotatoria</taxon>
        <taxon>Bdelloidea</taxon>
        <taxon>Philodinida</taxon>
        <taxon>Philodinidae</taxon>
        <taxon>Didymodactylos</taxon>
    </lineage>
</organism>
<comment type="caution">
    <text evidence="4">The sequence shown here is derived from an EMBL/GenBank/DDBJ whole genome shotgun (WGS) entry which is preliminary data.</text>
</comment>
<protein>
    <recommendedName>
        <fullName evidence="3">Peptidase C1A papain C-terminal domain-containing protein</fullName>
    </recommendedName>
</protein>
<name>A0A814DB30_9BILA</name>
<dbReference type="GO" id="GO:0006508">
    <property type="term" value="P:proteolysis"/>
    <property type="evidence" value="ECO:0007669"/>
    <property type="project" value="InterPro"/>
</dbReference>
<evidence type="ECO:0000259" key="3">
    <source>
        <dbReference type="SMART" id="SM00645"/>
    </source>
</evidence>
<dbReference type="PROSITE" id="PS00639">
    <property type="entry name" value="THIOL_PROTEASE_HIS"/>
    <property type="match status" value="1"/>
</dbReference>
<feature type="domain" description="Peptidase C1A papain C-terminal" evidence="3">
    <location>
        <begin position="74"/>
        <end position="293"/>
    </location>
</feature>
<dbReference type="CDD" id="cd02619">
    <property type="entry name" value="Peptidase_C1"/>
    <property type="match status" value="1"/>
</dbReference>
<proteinExistence type="inferred from homology"/>